<protein>
    <recommendedName>
        <fullName evidence="3">DUF4258 domain-containing protein</fullName>
    </recommendedName>
</protein>
<dbReference type="RefSeq" id="WP_109189131.1">
    <property type="nucleotide sequence ID" value="NZ_BMYA01000003.1"/>
</dbReference>
<organism evidence="1 2">
    <name type="scientific">Ignatzschineria ureiclastica</name>
    <dbReference type="NCBI Taxonomy" id="472582"/>
    <lineage>
        <taxon>Bacteria</taxon>
        <taxon>Pseudomonadati</taxon>
        <taxon>Pseudomonadota</taxon>
        <taxon>Gammaproteobacteria</taxon>
        <taxon>Cardiobacteriales</taxon>
        <taxon>Ignatzschineriaceae</taxon>
        <taxon>Ignatzschineria</taxon>
    </lineage>
</organism>
<dbReference type="EMBL" id="QEWQ01000003">
    <property type="protein sequence ID" value="PWD81234.1"/>
    <property type="molecule type" value="Genomic_DNA"/>
</dbReference>
<keyword evidence="2" id="KW-1185">Reference proteome</keyword>
<name>A0A2U2AEZ9_9GAMM</name>
<evidence type="ECO:0000313" key="2">
    <source>
        <dbReference type="Proteomes" id="UP000245020"/>
    </source>
</evidence>
<gene>
    <name evidence="1" type="ORF">DC083_04920</name>
</gene>
<evidence type="ECO:0008006" key="3">
    <source>
        <dbReference type="Google" id="ProtNLM"/>
    </source>
</evidence>
<dbReference type="AlphaFoldDB" id="A0A2U2AEZ9"/>
<proteinExistence type="predicted"/>
<accession>A0A2U2AEZ9</accession>
<dbReference type="Proteomes" id="UP000245020">
    <property type="component" value="Unassembled WGS sequence"/>
</dbReference>
<dbReference type="Pfam" id="PF14076">
    <property type="entry name" value="DUF4258"/>
    <property type="match status" value="1"/>
</dbReference>
<reference evidence="2" key="1">
    <citation type="submission" date="2018-05" db="EMBL/GenBank/DDBJ databases">
        <title>Ignatzschineria dubaiensis sp. nov., isolated from necrotic foot tissues of dromedaries (Camelus dromedarius) and associated maggots in Dubai, United Arab Emirates.</title>
        <authorList>
            <person name="Tsang C.C."/>
            <person name="Tang J.Y.M."/>
            <person name="Fong J.Y.H."/>
            <person name="Kinne J."/>
            <person name="Lee H.H."/>
            <person name="Joseph M."/>
            <person name="Jose S."/>
            <person name="Schuster R.K."/>
            <person name="Tang Y."/>
            <person name="Sivakumar S."/>
            <person name="Chen J.H.K."/>
            <person name="Teng J.L.L."/>
            <person name="Lau S.K.P."/>
            <person name="Wernery U."/>
            <person name="Woo P.C.Y."/>
        </authorList>
    </citation>
    <scope>NUCLEOTIDE SEQUENCE [LARGE SCALE GENOMIC DNA]</scope>
    <source>
        <strain evidence="2">KCTC 22644</strain>
    </source>
</reference>
<evidence type="ECO:0000313" key="1">
    <source>
        <dbReference type="EMBL" id="PWD81234.1"/>
    </source>
</evidence>
<comment type="caution">
    <text evidence="1">The sequence shown here is derived from an EMBL/GenBank/DDBJ whole genome shotgun (WGS) entry which is preliminary data.</text>
</comment>
<dbReference type="OrthoDB" id="6694647at2"/>
<dbReference type="InterPro" id="IPR025354">
    <property type="entry name" value="DUF4258"/>
</dbReference>
<sequence>MALAITQHAYQRMSARGINEYGLKTVLAFGRKIYLKGAVYYVLGRKEIQKYGDQEPILKKLEGIQVVTSVEEEVYRVLTVFKNRDFSSLKKRSKFRPTRESLGMF</sequence>